<dbReference type="GO" id="GO:0016460">
    <property type="term" value="C:myosin II complex"/>
    <property type="evidence" value="ECO:0007669"/>
    <property type="project" value="TreeGrafter"/>
</dbReference>
<feature type="domain" description="EF-hand" evidence="3">
    <location>
        <begin position="82"/>
        <end position="117"/>
    </location>
</feature>
<dbReference type="GO" id="GO:0005509">
    <property type="term" value="F:calcium ion binding"/>
    <property type="evidence" value="ECO:0007669"/>
    <property type="project" value="InterPro"/>
</dbReference>
<gene>
    <name evidence="4" type="ORF">CBR_g49652</name>
</gene>
<dbReference type="EMBL" id="BFEA01000762">
    <property type="protein sequence ID" value="GBG89801.1"/>
    <property type="molecule type" value="Genomic_DNA"/>
</dbReference>
<protein>
    <recommendedName>
        <fullName evidence="3">EF-hand domain-containing protein</fullName>
    </recommendedName>
</protein>
<reference evidence="4 5" key="1">
    <citation type="journal article" date="2018" name="Cell">
        <title>The Chara Genome: Secondary Complexity and Implications for Plant Terrestrialization.</title>
        <authorList>
            <person name="Nishiyama T."/>
            <person name="Sakayama H."/>
            <person name="Vries J.D."/>
            <person name="Buschmann H."/>
            <person name="Saint-Marcoux D."/>
            <person name="Ullrich K.K."/>
            <person name="Haas F.B."/>
            <person name="Vanderstraeten L."/>
            <person name="Becker D."/>
            <person name="Lang D."/>
            <person name="Vosolsobe S."/>
            <person name="Rombauts S."/>
            <person name="Wilhelmsson P.K.I."/>
            <person name="Janitza P."/>
            <person name="Kern R."/>
            <person name="Heyl A."/>
            <person name="Rumpler F."/>
            <person name="Villalobos L.I.A.C."/>
            <person name="Clay J.M."/>
            <person name="Skokan R."/>
            <person name="Toyoda A."/>
            <person name="Suzuki Y."/>
            <person name="Kagoshima H."/>
            <person name="Schijlen E."/>
            <person name="Tajeshwar N."/>
            <person name="Catarino B."/>
            <person name="Hetherington A.J."/>
            <person name="Saltykova A."/>
            <person name="Bonnot C."/>
            <person name="Breuninger H."/>
            <person name="Symeonidi A."/>
            <person name="Radhakrishnan G.V."/>
            <person name="Van Nieuwerburgh F."/>
            <person name="Deforce D."/>
            <person name="Chang C."/>
            <person name="Karol K.G."/>
            <person name="Hedrich R."/>
            <person name="Ulvskov P."/>
            <person name="Glockner G."/>
            <person name="Delwiche C.F."/>
            <person name="Petrasek J."/>
            <person name="Van de Peer Y."/>
            <person name="Friml J."/>
            <person name="Beilby M."/>
            <person name="Dolan L."/>
            <person name="Kohara Y."/>
            <person name="Sugano S."/>
            <person name="Fujiyama A."/>
            <person name="Delaux P.-M."/>
            <person name="Quint M."/>
            <person name="TheiBen G."/>
            <person name="Hagemann M."/>
            <person name="Harholt J."/>
            <person name="Dunand C."/>
            <person name="Zachgo S."/>
            <person name="Langdale J."/>
            <person name="Maumus F."/>
            <person name="Straeten D.V.D."/>
            <person name="Gould S.B."/>
            <person name="Rensing S.A."/>
        </authorList>
    </citation>
    <scope>NUCLEOTIDE SEQUENCE [LARGE SCALE GENOMIC DNA]</scope>
    <source>
        <strain evidence="4 5">S276</strain>
    </source>
</reference>
<dbReference type="InterPro" id="IPR050230">
    <property type="entry name" value="CALM/Myosin/TropC-like"/>
</dbReference>
<evidence type="ECO:0000256" key="1">
    <source>
        <dbReference type="ARBA" id="ARBA00022737"/>
    </source>
</evidence>
<evidence type="ECO:0000256" key="2">
    <source>
        <dbReference type="ARBA" id="ARBA00022837"/>
    </source>
</evidence>
<dbReference type="InterPro" id="IPR011992">
    <property type="entry name" value="EF-hand-dom_pair"/>
</dbReference>
<dbReference type="PANTHER" id="PTHR23048:SF0">
    <property type="entry name" value="CALMODULIN LIKE 3"/>
    <property type="match status" value="1"/>
</dbReference>
<dbReference type="PROSITE" id="PS50222">
    <property type="entry name" value="EF_HAND_2"/>
    <property type="match status" value="4"/>
</dbReference>
<evidence type="ECO:0000259" key="3">
    <source>
        <dbReference type="PROSITE" id="PS50222"/>
    </source>
</evidence>
<dbReference type="STRING" id="69332.A0A388M5H0"/>
<evidence type="ECO:0000313" key="4">
    <source>
        <dbReference type="EMBL" id="GBG89801.1"/>
    </source>
</evidence>
<dbReference type="Pfam" id="PF13499">
    <property type="entry name" value="EF-hand_7"/>
    <property type="match status" value="2"/>
</dbReference>
<dbReference type="Gene3D" id="1.10.238.10">
    <property type="entry name" value="EF-hand"/>
    <property type="match status" value="2"/>
</dbReference>
<proteinExistence type="predicted"/>
<feature type="domain" description="EF-hand" evidence="3">
    <location>
        <begin position="7"/>
        <end position="42"/>
    </location>
</feature>
<feature type="domain" description="EF-hand" evidence="3">
    <location>
        <begin position="43"/>
        <end position="78"/>
    </location>
</feature>
<dbReference type="AlphaFoldDB" id="A0A388M5H0"/>
<dbReference type="OMA" id="YEEFVVI"/>
<evidence type="ECO:0000313" key="5">
    <source>
        <dbReference type="Proteomes" id="UP000265515"/>
    </source>
</evidence>
<name>A0A388M5H0_CHABU</name>
<feature type="domain" description="EF-hand" evidence="3">
    <location>
        <begin position="118"/>
        <end position="151"/>
    </location>
</feature>
<dbReference type="InterPro" id="IPR018247">
    <property type="entry name" value="EF_Hand_1_Ca_BS"/>
</dbReference>
<dbReference type="OrthoDB" id="26525at2759"/>
<sequence>MASLSESQLKDFREVFDLFDKDNNGKVTTSELGNIMKSMGVKASDADVEALVKEADADDSHSVEWNEFIRLMERQLKAMAMSTEQQLLESFKIFDKSGDGKITAKEVREVLVSMGERVTGKDVDELMKMADVDGDGYVDFKEFAKSLGATM</sequence>
<dbReference type="SUPFAM" id="SSF47473">
    <property type="entry name" value="EF-hand"/>
    <property type="match status" value="1"/>
</dbReference>
<keyword evidence="5" id="KW-1185">Reference proteome</keyword>
<dbReference type="CDD" id="cd00051">
    <property type="entry name" value="EFh"/>
    <property type="match status" value="1"/>
</dbReference>
<dbReference type="InterPro" id="IPR002048">
    <property type="entry name" value="EF_hand_dom"/>
</dbReference>
<organism evidence="4 5">
    <name type="scientific">Chara braunii</name>
    <name type="common">Braun's stonewort</name>
    <dbReference type="NCBI Taxonomy" id="69332"/>
    <lineage>
        <taxon>Eukaryota</taxon>
        <taxon>Viridiplantae</taxon>
        <taxon>Streptophyta</taxon>
        <taxon>Charophyceae</taxon>
        <taxon>Charales</taxon>
        <taxon>Characeae</taxon>
        <taxon>Chara</taxon>
    </lineage>
</organism>
<keyword evidence="1" id="KW-0677">Repeat</keyword>
<keyword evidence="2" id="KW-0106">Calcium</keyword>
<dbReference type="Gramene" id="GBG89801">
    <property type="protein sequence ID" value="GBG89801"/>
    <property type="gene ID" value="CBR_g49652"/>
</dbReference>
<comment type="caution">
    <text evidence="4">The sequence shown here is derived from an EMBL/GenBank/DDBJ whole genome shotgun (WGS) entry which is preliminary data.</text>
</comment>
<dbReference type="Proteomes" id="UP000265515">
    <property type="component" value="Unassembled WGS sequence"/>
</dbReference>
<dbReference type="SMART" id="SM00054">
    <property type="entry name" value="EFh"/>
    <property type="match status" value="4"/>
</dbReference>
<dbReference type="PROSITE" id="PS00018">
    <property type="entry name" value="EF_HAND_1"/>
    <property type="match status" value="4"/>
</dbReference>
<accession>A0A388M5H0</accession>
<dbReference type="FunFam" id="1.10.238.10:FF:000178">
    <property type="entry name" value="Calmodulin-2 A"/>
    <property type="match status" value="1"/>
</dbReference>
<dbReference type="PANTHER" id="PTHR23048">
    <property type="entry name" value="MYOSIN LIGHT CHAIN 1, 3"/>
    <property type="match status" value="1"/>
</dbReference>